<name>A0A1I2VAE5_9BACL</name>
<gene>
    <name evidence="3" type="ORF">SAMN02982927_02953</name>
</gene>
<dbReference type="EMBL" id="FOOY01000024">
    <property type="protein sequence ID" value="SFG84091.1"/>
    <property type="molecule type" value="Genomic_DNA"/>
</dbReference>
<dbReference type="RefSeq" id="WP_093674268.1">
    <property type="nucleotide sequence ID" value="NZ_FOOY01000024.1"/>
</dbReference>
<dbReference type="Pfam" id="PF02302">
    <property type="entry name" value="PTS_IIB"/>
    <property type="match status" value="1"/>
</dbReference>
<dbReference type="GO" id="GO:0008982">
    <property type="term" value="F:protein-N(PI)-phosphohistidine-sugar phosphotransferase activity"/>
    <property type="evidence" value="ECO:0007669"/>
    <property type="project" value="InterPro"/>
</dbReference>
<sequence length="98" mass="10464">MLKIATVCGAGVGSSMMLKVFAQQILDQKGVEAEVTATDISSVDPHAYDALITASAFADLLDPTATRIIRIDNMLDKIYLKQQLEIVVADIAGSDHNS</sequence>
<keyword evidence="4" id="KW-1185">Reference proteome</keyword>
<protein>
    <submittedName>
        <fullName evidence="3">PTS system, ascorbate-specific IIB component</fullName>
    </submittedName>
</protein>
<keyword evidence="1" id="KW-0808">Transferase</keyword>
<dbReference type="OrthoDB" id="6603449at2"/>
<dbReference type="SUPFAM" id="SSF52794">
    <property type="entry name" value="PTS system IIB component-like"/>
    <property type="match status" value="1"/>
</dbReference>
<dbReference type="STRING" id="269670.SAMN02982927_02953"/>
<dbReference type="InterPro" id="IPR003501">
    <property type="entry name" value="PTS_EIIB_2/3"/>
</dbReference>
<proteinExistence type="predicted"/>
<organism evidence="3 4">
    <name type="scientific">Sporolactobacillus nakayamae</name>
    <dbReference type="NCBI Taxonomy" id="269670"/>
    <lineage>
        <taxon>Bacteria</taxon>
        <taxon>Bacillati</taxon>
        <taxon>Bacillota</taxon>
        <taxon>Bacilli</taxon>
        <taxon>Bacillales</taxon>
        <taxon>Sporolactobacillaceae</taxon>
        <taxon>Sporolactobacillus</taxon>
    </lineage>
</organism>
<evidence type="ECO:0000259" key="2">
    <source>
        <dbReference type="PROSITE" id="PS51099"/>
    </source>
</evidence>
<dbReference type="Gene3D" id="3.40.50.2300">
    <property type="match status" value="1"/>
</dbReference>
<dbReference type="GO" id="GO:0009401">
    <property type="term" value="P:phosphoenolpyruvate-dependent sugar phosphotransferase system"/>
    <property type="evidence" value="ECO:0007669"/>
    <property type="project" value="InterPro"/>
</dbReference>
<dbReference type="Proteomes" id="UP000198752">
    <property type="component" value="Unassembled WGS sequence"/>
</dbReference>
<dbReference type="CDD" id="cd05563">
    <property type="entry name" value="PTS_IIB_ascorbate"/>
    <property type="match status" value="1"/>
</dbReference>
<dbReference type="InterPro" id="IPR013011">
    <property type="entry name" value="PTS_EIIB_2"/>
</dbReference>
<dbReference type="InterPro" id="IPR036095">
    <property type="entry name" value="PTS_EIIB-like_sf"/>
</dbReference>
<accession>A0A1I2VAE5</accession>
<evidence type="ECO:0000313" key="3">
    <source>
        <dbReference type="EMBL" id="SFG84091.1"/>
    </source>
</evidence>
<dbReference type="AlphaFoldDB" id="A0A1I2VAE5"/>
<evidence type="ECO:0000256" key="1">
    <source>
        <dbReference type="ARBA" id="ARBA00022679"/>
    </source>
</evidence>
<evidence type="ECO:0000313" key="4">
    <source>
        <dbReference type="Proteomes" id="UP000198752"/>
    </source>
</evidence>
<dbReference type="PROSITE" id="PS51099">
    <property type="entry name" value="PTS_EIIB_TYPE_2"/>
    <property type="match status" value="1"/>
</dbReference>
<feature type="domain" description="PTS EIIB type-2" evidence="2">
    <location>
        <begin position="2"/>
        <end position="92"/>
    </location>
</feature>
<reference evidence="4" key="1">
    <citation type="submission" date="2016-10" db="EMBL/GenBank/DDBJ databases">
        <authorList>
            <person name="Varghese N."/>
            <person name="Submissions S."/>
        </authorList>
    </citation>
    <scope>NUCLEOTIDE SEQUENCE [LARGE SCALE GENOMIC DNA]</scope>
    <source>
        <strain evidence="4">ATCC 700379</strain>
    </source>
</reference>